<feature type="signal peptide" evidence="1">
    <location>
        <begin position="1"/>
        <end position="27"/>
    </location>
</feature>
<dbReference type="Pfam" id="PF05239">
    <property type="entry name" value="PRC"/>
    <property type="match status" value="1"/>
</dbReference>
<proteinExistence type="predicted"/>
<dbReference type="InterPro" id="IPR011033">
    <property type="entry name" value="PRC_barrel-like_sf"/>
</dbReference>
<keyword evidence="4" id="KW-1185">Reference proteome</keyword>
<dbReference type="EMBL" id="PHIG01000037">
    <property type="protein sequence ID" value="PJK28965.1"/>
    <property type="molecule type" value="Genomic_DNA"/>
</dbReference>
<dbReference type="Gene3D" id="2.30.30.240">
    <property type="entry name" value="PRC-barrel domain"/>
    <property type="match status" value="1"/>
</dbReference>
<comment type="caution">
    <text evidence="3">The sequence shown here is derived from an EMBL/GenBank/DDBJ whole genome shotgun (WGS) entry which is preliminary data.</text>
</comment>
<evidence type="ECO:0000259" key="2">
    <source>
        <dbReference type="Pfam" id="PF05239"/>
    </source>
</evidence>
<dbReference type="SUPFAM" id="SSF50346">
    <property type="entry name" value="PRC-barrel domain"/>
    <property type="match status" value="1"/>
</dbReference>
<feature type="domain" description="PRC-barrel" evidence="2">
    <location>
        <begin position="53"/>
        <end position="123"/>
    </location>
</feature>
<evidence type="ECO:0000256" key="1">
    <source>
        <dbReference type="SAM" id="SignalP"/>
    </source>
</evidence>
<evidence type="ECO:0000313" key="4">
    <source>
        <dbReference type="Proteomes" id="UP000229498"/>
    </source>
</evidence>
<organism evidence="3 4">
    <name type="scientific">Minwuia thermotolerans</name>
    <dbReference type="NCBI Taxonomy" id="2056226"/>
    <lineage>
        <taxon>Bacteria</taxon>
        <taxon>Pseudomonadati</taxon>
        <taxon>Pseudomonadota</taxon>
        <taxon>Alphaproteobacteria</taxon>
        <taxon>Minwuiales</taxon>
        <taxon>Minwuiaceae</taxon>
        <taxon>Minwuia</taxon>
    </lineage>
</organism>
<keyword evidence="1" id="KW-0732">Signal</keyword>
<dbReference type="PANTHER" id="PTHR36505">
    <property type="entry name" value="BLR1072 PROTEIN"/>
    <property type="match status" value="1"/>
</dbReference>
<dbReference type="InterPro" id="IPR027275">
    <property type="entry name" value="PRC-brl_dom"/>
</dbReference>
<dbReference type="PANTHER" id="PTHR36505:SF1">
    <property type="entry name" value="BLR1072 PROTEIN"/>
    <property type="match status" value="1"/>
</dbReference>
<feature type="chain" id="PRO_5014767287" description="PRC-barrel domain-containing protein" evidence="1">
    <location>
        <begin position="28"/>
        <end position="243"/>
    </location>
</feature>
<evidence type="ECO:0000313" key="3">
    <source>
        <dbReference type="EMBL" id="PJK28965.1"/>
    </source>
</evidence>
<dbReference type="OrthoDB" id="6158291at2"/>
<dbReference type="Proteomes" id="UP000229498">
    <property type="component" value="Unassembled WGS sequence"/>
</dbReference>
<gene>
    <name evidence="3" type="ORF">CVT23_13660</name>
</gene>
<dbReference type="RefSeq" id="WP_109794146.1">
    <property type="nucleotide sequence ID" value="NZ_PHIG01000037.1"/>
</dbReference>
<name>A0A2M9FZT8_9PROT</name>
<accession>A0A2M9FZT8</accession>
<protein>
    <recommendedName>
        <fullName evidence="2">PRC-barrel domain-containing protein</fullName>
    </recommendedName>
</protein>
<reference evidence="3 4" key="1">
    <citation type="submission" date="2017-11" db="EMBL/GenBank/DDBJ databases">
        <title>Draft genome sequence of Rhizobiales bacterium SY3-13.</title>
        <authorList>
            <person name="Sun C."/>
        </authorList>
    </citation>
    <scope>NUCLEOTIDE SEQUENCE [LARGE SCALE GENOMIC DNA]</scope>
    <source>
        <strain evidence="3 4">SY3-13</strain>
    </source>
</reference>
<sequence>MFRNPGRITAAMLAGAVSLGAMSVAQAQDAQNDDWVDLESWDEESVYKGWSADEMLDEDVYGANGDEIGEVEDFMIGSDGKIARVVVEGGGFLDIGDSHVAIPYDRMKRNRSDSFTAPLTEEELEDGRVGMFETVDDMPAKPQNWRVSNLIGDSMLLENRVGYGLVDDVIFGNDGAIKSVIVRPSYGYGYGLGPRAVPYANTFDPYQPYYSTPYTLAELEETERFNYGRLDEDNWEGEAFGEE</sequence>
<dbReference type="AlphaFoldDB" id="A0A2M9FZT8"/>